<comment type="caution">
    <text evidence="9">The sequence shown here is derived from an EMBL/GenBank/DDBJ whole genome shotgun (WGS) entry which is preliminary data.</text>
</comment>
<dbReference type="Gene3D" id="1.20.1530.20">
    <property type="match status" value="1"/>
</dbReference>
<name>A0A839K0A9_9FIRM</name>
<evidence type="ECO:0000313" key="9">
    <source>
        <dbReference type="EMBL" id="MBB2182632.1"/>
    </source>
</evidence>
<proteinExistence type="inferred from homology"/>
<dbReference type="RefSeq" id="WP_228352339.1">
    <property type="nucleotide sequence ID" value="NZ_JACEGA010000001.1"/>
</dbReference>
<sequence length="307" mass="34449">MSLAMTTFNQIMIMFFIIIVGVICYKTKLVDKEMNKKLSDLVLMLVNPIVIFISYQREFNATLLSGLMISLILAFITHIFGILISVIVIRKKQRTDVAIERFAIIYSNCGFIGIPLVNGVFGSEGVFYITAYMTIFNLFVWTHGMITMSGKSDKKTVLHAIFSPSVIATLLGFILFVSRILLPDIAIEALGYLGNMNTPLAMLVAGVTIAQTNFLRSLRKLRIYFITFFKLLFVPIVMLLFFHFIPMPRVVLITSVLAAACPTAATINLFSIRFDKNYMYASELFAISTIASIITIPLVMIIANWIS</sequence>
<gene>
    <name evidence="9" type="ORF">H0486_07065</name>
</gene>
<feature type="transmembrane region" description="Helical" evidence="8">
    <location>
        <begin position="189"/>
        <end position="211"/>
    </location>
</feature>
<feature type="transmembrane region" description="Helical" evidence="8">
    <location>
        <begin position="251"/>
        <end position="272"/>
    </location>
</feature>
<feature type="transmembrane region" description="Helical" evidence="8">
    <location>
        <begin position="101"/>
        <end position="121"/>
    </location>
</feature>
<protein>
    <submittedName>
        <fullName evidence="9">AEC family transporter</fullName>
    </submittedName>
</protein>
<keyword evidence="3" id="KW-0813">Transport</keyword>
<accession>A0A839K0A9</accession>
<feature type="transmembrane region" description="Helical" evidence="8">
    <location>
        <begin position="284"/>
        <end position="306"/>
    </location>
</feature>
<feature type="transmembrane region" description="Helical" evidence="8">
    <location>
        <begin position="223"/>
        <end position="245"/>
    </location>
</feature>
<dbReference type="Proteomes" id="UP000574276">
    <property type="component" value="Unassembled WGS sequence"/>
</dbReference>
<evidence type="ECO:0000256" key="1">
    <source>
        <dbReference type="ARBA" id="ARBA00004651"/>
    </source>
</evidence>
<dbReference type="PANTHER" id="PTHR36838:SF1">
    <property type="entry name" value="SLR1864 PROTEIN"/>
    <property type="match status" value="1"/>
</dbReference>
<keyword evidence="6 8" id="KW-1133">Transmembrane helix</keyword>
<evidence type="ECO:0000256" key="3">
    <source>
        <dbReference type="ARBA" id="ARBA00022448"/>
    </source>
</evidence>
<dbReference type="Pfam" id="PF03547">
    <property type="entry name" value="Mem_trans"/>
    <property type="match status" value="1"/>
</dbReference>
<dbReference type="PANTHER" id="PTHR36838">
    <property type="entry name" value="AUXIN EFFLUX CARRIER FAMILY PROTEIN"/>
    <property type="match status" value="1"/>
</dbReference>
<keyword evidence="7 8" id="KW-0472">Membrane</keyword>
<comment type="subcellular location">
    <subcellularLocation>
        <location evidence="1">Cell membrane</location>
        <topology evidence="1">Multi-pass membrane protein</topology>
    </subcellularLocation>
</comment>
<feature type="transmembrane region" description="Helical" evidence="8">
    <location>
        <begin position="127"/>
        <end position="146"/>
    </location>
</feature>
<evidence type="ECO:0000256" key="8">
    <source>
        <dbReference type="SAM" id="Phobius"/>
    </source>
</evidence>
<reference evidence="9 10" key="1">
    <citation type="submission" date="2020-07" db="EMBL/GenBank/DDBJ databases">
        <title>Characterization and genome sequencing of isolate MD1, a novel member within the family Lachnospiraceae.</title>
        <authorList>
            <person name="Rettenmaier R."/>
            <person name="Di Bello L."/>
            <person name="Zinser C."/>
            <person name="Scheitz K."/>
            <person name="Liebl W."/>
            <person name="Zverlov V."/>
        </authorList>
    </citation>
    <scope>NUCLEOTIDE SEQUENCE [LARGE SCALE GENOMIC DNA]</scope>
    <source>
        <strain evidence="9 10">MD1</strain>
    </source>
</reference>
<dbReference type="GO" id="GO:0055085">
    <property type="term" value="P:transmembrane transport"/>
    <property type="evidence" value="ECO:0007669"/>
    <property type="project" value="InterPro"/>
</dbReference>
<feature type="transmembrane region" description="Helical" evidence="8">
    <location>
        <begin position="37"/>
        <end position="55"/>
    </location>
</feature>
<dbReference type="AlphaFoldDB" id="A0A839K0A9"/>
<keyword evidence="5 8" id="KW-0812">Transmembrane</keyword>
<dbReference type="InterPro" id="IPR004776">
    <property type="entry name" value="Mem_transp_PIN-like"/>
</dbReference>
<feature type="transmembrane region" description="Helical" evidence="8">
    <location>
        <begin position="6"/>
        <end position="25"/>
    </location>
</feature>
<keyword evidence="4" id="KW-1003">Cell membrane</keyword>
<keyword evidence="10" id="KW-1185">Reference proteome</keyword>
<feature type="transmembrane region" description="Helical" evidence="8">
    <location>
        <begin position="158"/>
        <end position="177"/>
    </location>
</feature>
<evidence type="ECO:0000256" key="7">
    <source>
        <dbReference type="ARBA" id="ARBA00023136"/>
    </source>
</evidence>
<dbReference type="GO" id="GO:0005886">
    <property type="term" value="C:plasma membrane"/>
    <property type="evidence" value="ECO:0007669"/>
    <property type="project" value="UniProtKB-SubCell"/>
</dbReference>
<organism evidence="9 10">
    <name type="scientific">Variimorphobacter saccharofermentans</name>
    <dbReference type="NCBI Taxonomy" id="2755051"/>
    <lineage>
        <taxon>Bacteria</taxon>
        <taxon>Bacillati</taxon>
        <taxon>Bacillota</taxon>
        <taxon>Clostridia</taxon>
        <taxon>Lachnospirales</taxon>
        <taxon>Lachnospiraceae</taxon>
        <taxon>Variimorphobacter</taxon>
    </lineage>
</organism>
<evidence type="ECO:0000313" key="10">
    <source>
        <dbReference type="Proteomes" id="UP000574276"/>
    </source>
</evidence>
<feature type="transmembrane region" description="Helical" evidence="8">
    <location>
        <begin position="67"/>
        <end position="89"/>
    </location>
</feature>
<evidence type="ECO:0000256" key="2">
    <source>
        <dbReference type="ARBA" id="ARBA00010145"/>
    </source>
</evidence>
<dbReference type="EMBL" id="JACEGA010000001">
    <property type="protein sequence ID" value="MBB2182632.1"/>
    <property type="molecule type" value="Genomic_DNA"/>
</dbReference>
<evidence type="ECO:0000256" key="4">
    <source>
        <dbReference type="ARBA" id="ARBA00022475"/>
    </source>
</evidence>
<evidence type="ECO:0000256" key="5">
    <source>
        <dbReference type="ARBA" id="ARBA00022692"/>
    </source>
</evidence>
<dbReference type="InterPro" id="IPR038770">
    <property type="entry name" value="Na+/solute_symporter_sf"/>
</dbReference>
<evidence type="ECO:0000256" key="6">
    <source>
        <dbReference type="ARBA" id="ARBA00022989"/>
    </source>
</evidence>
<comment type="similarity">
    <text evidence="2">Belongs to the auxin efflux carrier (TC 2.A.69) family.</text>
</comment>